<dbReference type="RefSeq" id="WP_284824736.1">
    <property type="nucleotide sequence ID" value="NZ_CP126969.1"/>
</dbReference>
<dbReference type="EMBL" id="CP126969">
    <property type="protein sequence ID" value="WIM67560.1"/>
    <property type="molecule type" value="Genomic_DNA"/>
</dbReference>
<reference evidence="2 3" key="1">
    <citation type="submission" date="2023-05" db="EMBL/GenBank/DDBJ databases">
        <title>Corynebacterium suedekumii sp. nov. and Corynebacterium breve sp. nov. isolated from raw cow's milk.</title>
        <authorList>
            <person name="Baer M.K."/>
            <person name="Mehl L."/>
            <person name="Hellmuth R."/>
            <person name="Marke G."/>
            <person name="Lipski A."/>
        </authorList>
    </citation>
    <scope>NUCLEOTIDE SEQUENCE [LARGE SCALE GENOMIC DNA]</scope>
    <source>
        <strain evidence="2 3">R4</strain>
    </source>
</reference>
<evidence type="ECO:0000256" key="1">
    <source>
        <dbReference type="SAM" id="Coils"/>
    </source>
</evidence>
<keyword evidence="1" id="KW-0175">Coiled coil</keyword>
<evidence type="ECO:0000313" key="2">
    <source>
        <dbReference type="EMBL" id="WIM67560.1"/>
    </source>
</evidence>
<name>A0ABY8VD23_9CORY</name>
<evidence type="ECO:0000313" key="3">
    <source>
        <dbReference type="Proteomes" id="UP001225598"/>
    </source>
</evidence>
<dbReference type="InterPro" id="IPR045522">
    <property type="entry name" value="DUF6474"/>
</dbReference>
<gene>
    <name evidence="2" type="ORF">QP027_10770</name>
</gene>
<feature type="coiled-coil region" evidence="1">
    <location>
        <begin position="11"/>
        <end position="63"/>
    </location>
</feature>
<dbReference type="Pfam" id="PF20079">
    <property type="entry name" value="DUF6474"/>
    <property type="match status" value="1"/>
</dbReference>
<organism evidence="2 3">
    <name type="scientific">Corynebacterium breve</name>
    <dbReference type="NCBI Taxonomy" id="3049799"/>
    <lineage>
        <taxon>Bacteria</taxon>
        <taxon>Bacillati</taxon>
        <taxon>Actinomycetota</taxon>
        <taxon>Actinomycetes</taxon>
        <taxon>Mycobacteriales</taxon>
        <taxon>Corynebacteriaceae</taxon>
        <taxon>Corynebacterium</taxon>
    </lineage>
</organism>
<accession>A0ABY8VD23</accession>
<protein>
    <submittedName>
        <fullName evidence="2">DUF6474 family protein</fullName>
    </submittedName>
</protein>
<proteinExistence type="predicted"/>
<keyword evidence="3" id="KW-1185">Reference proteome</keyword>
<dbReference type="Proteomes" id="UP001225598">
    <property type="component" value="Chromosome"/>
</dbReference>
<sequence length="211" mass="23705">MGLFESIRKSRAKTKAEIAAAKKRAKQEAKEAAKLDLKREKLLDQAEKRLVKEEKNAMKKQRKHEDKLAKNELKKIQEGRINAKTMNRWVGALRVALPVLLPLIYRGITALQEQGLTQKASKVGVTPEQMAQYAGHGAELKARIEGVRNSLDASSQLPSGFKRDADDRLKELSTATDNAEYMAPEQRRRAHAAIERDIKSLTAQIQDKIKA</sequence>